<evidence type="ECO:0000256" key="2">
    <source>
        <dbReference type="ARBA" id="ARBA00008467"/>
    </source>
</evidence>
<dbReference type="InterPro" id="IPR016039">
    <property type="entry name" value="Thiolase-like"/>
</dbReference>
<dbReference type="EMBL" id="UGRY01000002">
    <property type="protein sequence ID" value="SUA81324.1"/>
    <property type="molecule type" value="Genomic_DNA"/>
</dbReference>
<dbReference type="UniPathway" id="UPA00915"/>
<organism evidence="7 8">
    <name type="scientific">Nocardia otitidiscaviarum</name>
    <dbReference type="NCBI Taxonomy" id="1823"/>
    <lineage>
        <taxon>Bacteria</taxon>
        <taxon>Bacillati</taxon>
        <taxon>Actinomycetota</taxon>
        <taxon>Actinomycetes</taxon>
        <taxon>Mycobacteriales</taxon>
        <taxon>Nocardiaceae</taxon>
        <taxon>Nocardia</taxon>
    </lineage>
</organism>
<proteinExistence type="inferred from homology"/>
<dbReference type="InterPro" id="IPR014030">
    <property type="entry name" value="Ketoacyl_synth_N"/>
</dbReference>
<name>A0A378YW46_9NOCA</name>
<evidence type="ECO:0000313" key="7">
    <source>
        <dbReference type="EMBL" id="SUA81324.1"/>
    </source>
</evidence>
<dbReference type="PANTHER" id="PTHR11712:SF322">
    <property type="entry name" value="POLYKETIDE BETA-KETOACYL SYNTHASE 2-RELATED"/>
    <property type="match status" value="1"/>
</dbReference>
<dbReference type="InterPro" id="IPR020841">
    <property type="entry name" value="PKS_Beta-ketoAc_synthase_dom"/>
</dbReference>
<keyword evidence="8" id="KW-1185">Reference proteome</keyword>
<keyword evidence="4 7" id="KW-0012">Acyltransferase</keyword>
<dbReference type="Gene3D" id="3.40.47.10">
    <property type="match status" value="2"/>
</dbReference>
<evidence type="ECO:0000256" key="3">
    <source>
        <dbReference type="ARBA" id="ARBA00022679"/>
    </source>
</evidence>
<dbReference type="InterPro" id="IPR014031">
    <property type="entry name" value="Ketoacyl_synth_C"/>
</dbReference>
<evidence type="ECO:0000313" key="8">
    <source>
        <dbReference type="Proteomes" id="UP000255467"/>
    </source>
</evidence>
<evidence type="ECO:0000256" key="4">
    <source>
        <dbReference type="ARBA" id="ARBA00023315"/>
    </source>
</evidence>
<dbReference type="SUPFAM" id="SSF53901">
    <property type="entry name" value="Thiolase-like"/>
    <property type="match status" value="2"/>
</dbReference>
<dbReference type="Pfam" id="PF00109">
    <property type="entry name" value="ketoacyl-synt"/>
    <property type="match status" value="1"/>
</dbReference>
<dbReference type="PANTHER" id="PTHR11712">
    <property type="entry name" value="POLYKETIDE SYNTHASE-RELATED"/>
    <property type="match status" value="1"/>
</dbReference>
<evidence type="ECO:0000259" key="6">
    <source>
        <dbReference type="PROSITE" id="PS52004"/>
    </source>
</evidence>
<dbReference type="PROSITE" id="PS52004">
    <property type="entry name" value="KS3_2"/>
    <property type="match status" value="1"/>
</dbReference>
<comment type="pathway">
    <text evidence="1">Lipid metabolism; mycolic acid biosynthesis.</text>
</comment>
<dbReference type="InterPro" id="IPR000794">
    <property type="entry name" value="Beta-ketoacyl_synthase"/>
</dbReference>
<sequence>MTRTDCVVTGIDVLAPTGLTVDEYWRRTCLGESGIRVVDDFDRRYRSALAGVIPDFVAGDHLPGRLIAQTDRVTQLALVAAERAFADAKVDLDHRDPFECAVVTSNATGGFEFSHREMRRLWTEGRESVSVYQCFAWFYAVNTGQISIRHRLRGPGAVLVAEQSGGLDALGHARRIIRRGRCSMAIAGGMESSFDPWGWVSHQASGALSPAREPAAGYRPFSPAADGYVPGEGGAMLVLEACDTVELGTVYGRIAGYASGFDPRDDPTYTRPLHRVLTTALADAELRPGDIDVVFADAAGTRAADKAEATVLAEVFGPHGVPVAAPKSGTGRLMAGAGPLDVVCALLALRDNVIPPAPQVPSTDLPIDLVCGRARATPLTTALVLARGAGGFHSALVLRK</sequence>
<accession>A0A378YW46</accession>
<dbReference type="AlphaFoldDB" id="A0A378YW46"/>
<evidence type="ECO:0000256" key="5">
    <source>
        <dbReference type="RuleBase" id="RU003694"/>
    </source>
</evidence>
<dbReference type="SMART" id="SM00825">
    <property type="entry name" value="PKS_KS"/>
    <property type="match status" value="1"/>
</dbReference>
<evidence type="ECO:0000256" key="1">
    <source>
        <dbReference type="ARBA" id="ARBA00004796"/>
    </source>
</evidence>
<comment type="similarity">
    <text evidence="2 5">Belongs to the thiolase-like superfamily. Beta-ketoacyl-ACP synthases family.</text>
</comment>
<keyword evidence="3 5" id="KW-0808">Transferase</keyword>
<dbReference type="GO" id="GO:0004315">
    <property type="term" value="F:3-oxoacyl-[acyl-carrier-protein] synthase activity"/>
    <property type="evidence" value="ECO:0007669"/>
    <property type="project" value="TreeGrafter"/>
</dbReference>
<dbReference type="Proteomes" id="UP000255467">
    <property type="component" value="Unassembled WGS sequence"/>
</dbReference>
<feature type="domain" description="Ketosynthase family 3 (KS3)" evidence="6">
    <location>
        <begin position="3"/>
        <end position="400"/>
    </location>
</feature>
<protein>
    <submittedName>
        <fullName evidence="7">Actinorhodin polyketide putative beta-ketoacyl synthase 2</fullName>
        <ecNumber evidence="7">2.3.1.-</ecNumber>
    </submittedName>
</protein>
<dbReference type="Pfam" id="PF02801">
    <property type="entry name" value="Ketoacyl-synt_C"/>
    <property type="match status" value="1"/>
</dbReference>
<gene>
    <name evidence="7" type="ORF">NCTC1934_04721</name>
</gene>
<dbReference type="OrthoDB" id="416758at2"/>
<dbReference type="EC" id="2.3.1.-" evidence="7"/>
<reference evidence="7 8" key="1">
    <citation type="submission" date="2018-06" db="EMBL/GenBank/DDBJ databases">
        <authorList>
            <consortium name="Pathogen Informatics"/>
            <person name="Doyle S."/>
        </authorList>
    </citation>
    <scope>NUCLEOTIDE SEQUENCE [LARGE SCALE GENOMIC DNA]</scope>
    <source>
        <strain evidence="7 8">NCTC1934</strain>
    </source>
</reference>
<dbReference type="GO" id="GO:0006633">
    <property type="term" value="P:fatty acid biosynthetic process"/>
    <property type="evidence" value="ECO:0007669"/>
    <property type="project" value="TreeGrafter"/>
</dbReference>
<dbReference type="RefSeq" id="WP_039814770.1">
    <property type="nucleotide sequence ID" value="NZ_UGRY01000002.1"/>
</dbReference>